<keyword evidence="10" id="KW-0732">Signal</keyword>
<dbReference type="GO" id="GO:0006506">
    <property type="term" value="P:GPI anchor biosynthetic process"/>
    <property type="evidence" value="ECO:0007669"/>
    <property type="project" value="UniProtKB-KW"/>
</dbReference>
<sequence>MITRMPLFLLFLILKQYYCVQADSECLKLDISITQKVEHEGFHREIRWLIETTSPPSDIWVASACKLSLQLKVSPGIYVYPDEVAELNRTRKLLLHIDGHVDVEAPAHEATEHTVYIYLNNSNIGRISIVLPMHLRYQRGQITGGYGKVPLRKPSLLSWCPDSLDRICGKGVKVEAPCDETATRVCVWKNLTYQAHFDEVELFVPVGDLDDYPLVSIVTLLLGCAGCIYILSVLSMTHI</sequence>
<keyword evidence="9" id="KW-0325">Glycoprotein</keyword>
<keyword evidence="12" id="KW-1185">Reference proteome</keyword>
<comment type="caution">
    <text evidence="11">The sequence shown here is derived from an EMBL/GenBank/DDBJ whole genome shotgun (WGS) entry which is preliminary data.</text>
</comment>
<dbReference type="PANTHER" id="PTHR28650:SF1">
    <property type="entry name" value="PHOSPHATIDYLINOSITOL-GLYCAN BIOSYNTHESIS CLASS X PROTEIN"/>
    <property type="match status" value="1"/>
</dbReference>
<evidence type="ECO:0000256" key="2">
    <source>
        <dbReference type="ARBA" id="ARBA00004687"/>
    </source>
</evidence>
<keyword evidence="5 10" id="KW-0812">Transmembrane</keyword>
<evidence type="ECO:0000256" key="8">
    <source>
        <dbReference type="ARBA" id="ARBA00023136"/>
    </source>
</evidence>
<reference evidence="11 12" key="1">
    <citation type="journal article" date="2023" name="Insect Mol. Biol.">
        <title>Genome sequencing provides insights into the evolution of gene families encoding plant cell wall-degrading enzymes in longhorned beetles.</title>
        <authorList>
            <person name="Shin N.R."/>
            <person name="Okamura Y."/>
            <person name="Kirsch R."/>
            <person name="Pauchet Y."/>
        </authorList>
    </citation>
    <scope>NUCLEOTIDE SEQUENCE [LARGE SCALE GENOMIC DNA]</scope>
    <source>
        <strain evidence="11">EAD_L_NR</strain>
    </source>
</reference>
<keyword evidence="6 10" id="KW-0256">Endoplasmic reticulum</keyword>
<organism evidence="11 12">
    <name type="scientific">Exocentrus adspersus</name>
    <dbReference type="NCBI Taxonomy" id="1586481"/>
    <lineage>
        <taxon>Eukaryota</taxon>
        <taxon>Metazoa</taxon>
        <taxon>Ecdysozoa</taxon>
        <taxon>Arthropoda</taxon>
        <taxon>Hexapoda</taxon>
        <taxon>Insecta</taxon>
        <taxon>Pterygota</taxon>
        <taxon>Neoptera</taxon>
        <taxon>Endopterygota</taxon>
        <taxon>Coleoptera</taxon>
        <taxon>Polyphaga</taxon>
        <taxon>Cucujiformia</taxon>
        <taxon>Chrysomeloidea</taxon>
        <taxon>Cerambycidae</taxon>
        <taxon>Lamiinae</taxon>
        <taxon>Acanthocinini</taxon>
        <taxon>Exocentrus</taxon>
    </lineage>
</organism>
<gene>
    <name evidence="11" type="ORF">NQ315_001843</name>
</gene>
<dbReference type="EMBL" id="JANEYG010000005">
    <property type="protein sequence ID" value="KAJ8923286.1"/>
    <property type="molecule type" value="Genomic_DNA"/>
</dbReference>
<dbReference type="GO" id="GO:0005789">
    <property type="term" value="C:endoplasmic reticulum membrane"/>
    <property type="evidence" value="ECO:0007669"/>
    <property type="project" value="UniProtKB-SubCell"/>
</dbReference>
<evidence type="ECO:0000256" key="1">
    <source>
        <dbReference type="ARBA" id="ARBA00004389"/>
    </source>
</evidence>
<comment type="pathway">
    <text evidence="2 10">Glycolipid biosynthesis; glycosylphosphatidylinositol-anchor biosynthesis.</text>
</comment>
<keyword evidence="4 10" id="KW-0337">GPI-anchor biosynthesis</keyword>
<dbReference type="InterPro" id="IPR040039">
    <property type="entry name" value="PIGX"/>
</dbReference>
<feature type="chain" id="PRO_5043112081" description="Phosphatidylinositol-glycan biosynthesis class X protein" evidence="10">
    <location>
        <begin position="23"/>
        <end position="239"/>
    </location>
</feature>
<keyword evidence="7 10" id="KW-1133">Transmembrane helix</keyword>
<evidence type="ECO:0000256" key="9">
    <source>
        <dbReference type="ARBA" id="ARBA00023180"/>
    </source>
</evidence>
<dbReference type="SMART" id="SM00780">
    <property type="entry name" value="PIG-X"/>
    <property type="match status" value="1"/>
</dbReference>
<evidence type="ECO:0000313" key="12">
    <source>
        <dbReference type="Proteomes" id="UP001159042"/>
    </source>
</evidence>
<evidence type="ECO:0000256" key="4">
    <source>
        <dbReference type="ARBA" id="ARBA00022502"/>
    </source>
</evidence>
<name>A0AAV8WAL0_9CUCU</name>
<evidence type="ECO:0000256" key="7">
    <source>
        <dbReference type="ARBA" id="ARBA00022989"/>
    </source>
</evidence>
<evidence type="ECO:0000256" key="3">
    <source>
        <dbReference type="ARBA" id="ARBA00010345"/>
    </source>
</evidence>
<comment type="subcellular location">
    <subcellularLocation>
        <location evidence="1 10">Endoplasmic reticulum membrane</location>
        <topology evidence="1 10">Single-pass membrane protein</topology>
    </subcellularLocation>
</comment>
<evidence type="ECO:0000256" key="6">
    <source>
        <dbReference type="ARBA" id="ARBA00022824"/>
    </source>
</evidence>
<evidence type="ECO:0000313" key="11">
    <source>
        <dbReference type="EMBL" id="KAJ8923286.1"/>
    </source>
</evidence>
<accession>A0AAV8WAL0</accession>
<comment type="similarity">
    <text evidence="3 10">Belongs to the PIGX family.</text>
</comment>
<dbReference type="Proteomes" id="UP001159042">
    <property type="component" value="Unassembled WGS sequence"/>
</dbReference>
<evidence type="ECO:0000256" key="5">
    <source>
        <dbReference type="ARBA" id="ARBA00022692"/>
    </source>
</evidence>
<dbReference type="AlphaFoldDB" id="A0AAV8WAL0"/>
<dbReference type="Pfam" id="PF08320">
    <property type="entry name" value="PIG-X"/>
    <property type="match status" value="1"/>
</dbReference>
<keyword evidence="8 10" id="KW-0472">Membrane</keyword>
<protein>
    <recommendedName>
        <fullName evidence="10">Phosphatidylinositol-glycan biosynthesis class X protein</fullName>
    </recommendedName>
</protein>
<evidence type="ECO:0000256" key="10">
    <source>
        <dbReference type="RuleBase" id="RU366056"/>
    </source>
</evidence>
<dbReference type="PANTHER" id="PTHR28650">
    <property type="entry name" value="PHOSPHATIDYLINOSITOL-GLYCAN BIOSYNTHESIS CLASS X PROTEIN"/>
    <property type="match status" value="1"/>
</dbReference>
<comment type="function">
    <text evidence="10">Stabilizing subunit of the glycosylphosphatidylinositol-mannosyltransferase I complex which catalyzes the transfer of the first mannose, via an alpha-1,4 bond from a dolichol-phosphate-mannose (Dol-P-Man) to the glucosaminyl acyl phosphatidylinositol (GlcN-(acyl)PI) intermediate to generate alpha-D-Man-(1-&gt;4)-alpha-D-GlcN-(1-&gt;6)-(1-radyl,2-acyl-sn-glycero-3-phospho)-2-acyl-inositol and participates in the sixth step of the glycosylphosphatidylinositol-anchor biosynthesis. Probably acts by stabilizing the mannosyltransferase PIGM.</text>
</comment>
<proteinExistence type="inferred from homology"/>
<feature type="signal peptide" evidence="10">
    <location>
        <begin position="1"/>
        <end position="22"/>
    </location>
</feature>
<feature type="transmembrane region" description="Helical" evidence="10">
    <location>
        <begin position="212"/>
        <end position="234"/>
    </location>
</feature>
<dbReference type="InterPro" id="IPR013233">
    <property type="entry name" value="PIG-X/PBN1"/>
</dbReference>